<dbReference type="Pfam" id="PF02021">
    <property type="entry name" value="UPF0102"/>
    <property type="match status" value="1"/>
</dbReference>
<evidence type="ECO:0000313" key="4">
    <source>
        <dbReference type="Proteomes" id="UP000006238"/>
    </source>
</evidence>
<dbReference type="GeneID" id="98918404"/>
<dbReference type="HOGENOM" id="CLU_115353_1_1_9"/>
<dbReference type="HAMAP" id="MF_00048">
    <property type="entry name" value="UPF0102"/>
    <property type="match status" value="1"/>
</dbReference>
<dbReference type="Proteomes" id="UP000006238">
    <property type="component" value="Unassembled WGS sequence"/>
</dbReference>
<dbReference type="NCBIfam" id="TIGR00252">
    <property type="entry name" value="YraN family protein"/>
    <property type="match status" value="1"/>
</dbReference>
<reference evidence="3 4" key="1">
    <citation type="submission" date="2010-02" db="EMBL/GenBank/DDBJ databases">
        <authorList>
            <person name="Weinstock G."/>
            <person name="Sodergren E."/>
            <person name="Clifton S."/>
            <person name="Fulton L."/>
            <person name="Fulton B."/>
            <person name="Courtney L."/>
            <person name="Fronick C."/>
            <person name="Harrison M."/>
            <person name="Strong C."/>
            <person name="Farmer C."/>
            <person name="Delahaunty K."/>
            <person name="Markovic C."/>
            <person name="Hall O."/>
            <person name="Minx P."/>
            <person name="Tomlinson C."/>
            <person name="Mitreva M."/>
            <person name="Nelson J."/>
            <person name="Hou S."/>
            <person name="Wollam A."/>
            <person name="Pepin K.H."/>
            <person name="Johnson M."/>
            <person name="Bhonagiri V."/>
            <person name="Zhang X."/>
            <person name="Suruliraj S."/>
            <person name="Warren W."/>
            <person name="Chinwalla A."/>
            <person name="Mardis E.R."/>
            <person name="Wilson R.K."/>
        </authorList>
    </citation>
    <scope>NUCLEOTIDE SEQUENCE [LARGE SCALE GENOMIC DNA]</scope>
    <source>
        <strain evidence="3 4">DSM 2876</strain>
    </source>
</reference>
<proteinExistence type="inferred from homology"/>
<protein>
    <recommendedName>
        <fullName evidence="2">UPF0102 protein BUTYVIB_00036</fullName>
    </recommendedName>
</protein>
<dbReference type="eggNOG" id="COG0792">
    <property type="taxonomic scope" value="Bacteria"/>
</dbReference>
<dbReference type="Gene3D" id="3.40.1350.10">
    <property type="match status" value="1"/>
</dbReference>
<organism evidence="3 4">
    <name type="scientific">Eshraghiella crossota DSM 2876</name>
    <dbReference type="NCBI Taxonomy" id="511680"/>
    <lineage>
        <taxon>Bacteria</taxon>
        <taxon>Bacillati</taxon>
        <taxon>Bacillota</taxon>
        <taxon>Clostridia</taxon>
        <taxon>Lachnospirales</taxon>
        <taxon>Lachnospiraceae</taxon>
        <taxon>Eshraghiella</taxon>
    </lineage>
</organism>
<dbReference type="CDD" id="cd20736">
    <property type="entry name" value="PoNe_Nuclease"/>
    <property type="match status" value="1"/>
</dbReference>
<comment type="caution">
    <text evidence="3">The sequence shown here is derived from an EMBL/GenBank/DDBJ whole genome shotgun (WGS) entry which is preliminary data.</text>
</comment>
<dbReference type="InterPro" id="IPR011335">
    <property type="entry name" value="Restrct_endonuc-II-like"/>
</dbReference>
<comment type="similarity">
    <text evidence="1 2">Belongs to the UPF0102 family.</text>
</comment>
<name>D4RWK0_9FIRM</name>
<dbReference type="RefSeq" id="WP_005600558.1">
    <property type="nucleotide sequence ID" value="NZ_GG663519.1"/>
</dbReference>
<evidence type="ECO:0000256" key="1">
    <source>
        <dbReference type="ARBA" id="ARBA00006738"/>
    </source>
</evidence>
<dbReference type="GO" id="GO:0003676">
    <property type="term" value="F:nucleic acid binding"/>
    <property type="evidence" value="ECO:0007669"/>
    <property type="project" value="InterPro"/>
</dbReference>
<dbReference type="InterPro" id="IPR003509">
    <property type="entry name" value="UPF0102_YraN-like"/>
</dbReference>
<accession>D4RWK0</accession>
<sequence>MTENKRQTGSFYEDKAAEYLESIGYDIICRNFYGKGGEIDIVAKDNEALVFVEVKYRSSVRYGFPEEAVDYRKQYRIRKTAMLYIARNGKSFDCPIRFDVISILGTKITHIKDAF</sequence>
<gene>
    <name evidence="3" type="ORF">BUTYVIB_00036</name>
</gene>
<dbReference type="InterPro" id="IPR011856">
    <property type="entry name" value="tRNA_endonuc-like_dom_sf"/>
</dbReference>
<evidence type="ECO:0000256" key="2">
    <source>
        <dbReference type="HAMAP-Rule" id="MF_00048"/>
    </source>
</evidence>
<dbReference type="PANTHER" id="PTHR34039:SF1">
    <property type="entry name" value="UPF0102 PROTEIN YRAN"/>
    <property type="match status" value="1"/>
</dbReference>
<dbReference type="NCBIfam" id="NF009150">
    <property type="entry name" value="PRK12497.1-3"/>
    <property type="match status" value="1"/>
</dbReference>
<dbReference type="PANTHER" id="PTHR34039">
    <property type="entry name" value="UPF0102 PROTEIN YRAN"/>
    <property type="match status" value="1"/>
</dbReference>
<keyword evidence="4" id="KW-1185">Reference proteome</keyword>
<dbReference type="EMBL" id="ABWN01000017">
    <property type="protein sequence ID" value="EFF69524.1"/>
    <property type="molecule type" value="Genomic_DNA"/>
</dbReference>
<evidence type="ECO:0000313" key="3">
    <source>
        <dbReference type="EMBL" id="EFF69524.1"/>
    </source>
</evidence>
<dbReference type="AlphaFoldDB" id="D4RWK0"/>
<dbReference type="STRING" id="45851.BHV86_05965"/>
<dbReference type="SUPFAM" id="SSF52980">
    <property type="entry name" value="Restriction endonuclease-like"/>
    <property type="match status" value="1"/>
</dbReference>